<dbReference type="EMBL" id="JAACXV010020018">
    <property type="protein sequence ID" value="KAF7263674.1"/>
    <property type="molecule type" value="Genomic_DNA"/>
</dbReference>
<name>A0A834HLU9_RHYFE</name>
<sequence length="127" mass="13886">MYRLPCKVKKYRLDTIKKKSLPQTRKPTTSLTQHLNSSQTLTTSQSSQSSRSSSLDKKYGPLAGNGKPDSEGSRDSTPNTSHHSHHPSPLNKKSSSGRSSSRHKCGLKHMAGNDMDIIFGHGHGGIF</sequence>
<feature type="region of interest" description="Disordered" evidence="1">
    <location>
        <begin position="15"/>
        <end position="107"/>
    </location>
</feature>
<comment type="caution">
    <text evidence="3">The sequence shown here is derived from an EMBL/GenBank/DDBJ whole genome shotgun (WGS) entry which is preliminary data.</text>
</comment>
<dbReference type="EMBL" id="JAACXV010020202">
    <property type="protein sequence ID" value="KAF7263647.1"/>
    <property type="molecule type" value="Genomic_DNA"/>
</dbReference>
<dbReference type="AlphaFoldDB" id="A0A834HLU9"/>
<protein>
    <submittedName>
        <fullName evidence="3">Uncharacterized protein</fullName>
    </submittedName>
</protein>
<evidence type="ECO:0000313" key="4">
    <source>
        <dbReference type="Proteomes" id="UP000625711"/>
    </source>
</evidence>
<keyword evidence="4" id="KW-1185">Reference proteome</keyword>
<feature type="compositionally biased region" description="Low complexity" evidence="1">
    <location>
        <begin position="76"/>
        <end position="99"/>
    </location>
</feature>
<accession>A0A834HLU9</accession>
<gene>
    <name evidence="3" type="ORF">GWI33_001364</name>
    <name evidence="2" type="ORF">GWI33_001530</name>
</gene>
<evidence type="ECO:0000313" key="2">
    <source>
        <dbReference type="EMBL" id="KAF7263647.1"/>
    </source>
</evidence>
<dbReference type="Proteomes" id="UP000625711">
    <property type="component" value="Unassembled WGS sequence"/>
</dbReference>
<reference evidence="3" key="1">
    <citation type="submission" date="2020-08" db="EMBL/GenBank/DDBJ databases">
        <title>Genome sequencing and assembly of the red palm weevil Rhynchophorus ferrugineus.</title>
        <authorList>
            <person name="Dias G.B."/>
            <person name="Bergman C.M."/>
            <person name="Manee M."/>
        </authorList>
    </citation>
    <scope>NUCLEOTIDE SEQUENCE</scope>
    <source>
        <strain evidence="3">AA-2017</strain>
        <tissue evidence="3">Whole larva</tissue>
    </source>
</reference>
<evidence type="ECO:0000313" key="3">
    <source>
        <dbReference type="EMBL" id="KAF7263674.1"/>
    </source>
</evidence>
<feature type="compositionally biased region" description="Low complexity" evidence="1">
    <location>
        <begin position="28"/>
        <end position="53"/>
    </location>
</feature>
<proteinExistence type="predicted"/>
<organism evidence="3 4">
    <name type="scientific">Rhynchophorus ferrugineus</name>
    <name type="common">Red palm weevil</name>
    <name type="synonym">Curculio ferrugineus</name>
    <dbReference type="NCBI Taxonomy" id="354439"/>
    <lineage>
        <taxon>Eukaryota</taxon>
        <taxon>Metazoa</taxon>
        <taxon>Ecdysozoa</taxon>
        <taxon>Arthropoda</taxon>
        <taxon>Hexapoda</taxon>
        <taxon>Insecta</taxon>
        <taxon>Pterygota</taxon>
        <taxon>Neoptera</taxon>
        <taxon>Endopterygota</taxon>
        <taxon>Coleoptera</taxon>
        <taxon>Polyphaga</taxon>
        <taxon>Cucujiformia</taxon>
        <taxon>Curculionidae</taxon>
        <taxon>Dryophthorinae</taxon>
        <taxon>Rhynchophorus</taxon>
    </lineage>
</organism>
<evidence type="ECO:0000256" key="1">
    <source>
        <dbReference type="SAM" id="MobiDB-lite"/>
    </source>
</evidence>